<accession>A0AAD4GMW4</accession>
<reference evidence="1" key="1">
    <citation type="submission" date="2019-10" db="EMBL/GenBank/DDBJ databases">
        <authorList>
            <consortium name="DOE Joint Genome Institute"/>
            <person name="Kuo A."/>
            <person name="Miyauchi S."/>
            <person name="Kiss E."/>
            <person name="Drula E."/>
            <person name="Kohler A."/>
            <person name="Sanchez-Garcia M."/>
            <person name="Andreopoulos B."/>
            <person name="Barry K.W."/>
            <person name="Bonito G."/>
            <person name="Buee M."/>
            <person name="Carver A."/>
            <person name="Chen C."/>
            <person name="Cichocki N."/>
            <person name="Clum A."/>
            <person name="Culley D."/>
            <person name="Crous P.W."/>
            <person name="Fauchery L."/>
            <person name="Girlanda M."/>
            <person name="Hayes R."/>
            <person name="Keri Z."/>
            <person name="LaButti K."/>
            <person name="Lipzen A."/>
            <person name="Lombard V."/>
            <person name="Magnuson J."/>
            <person name="Maillard F."/>
            <person name="Morin E."/>
            <person name="Murat C."/>
            <person name="Nolan M."/>
            <person name="Ohm R."/>
            <person name="Pangilinan J."/>
            <person name="Pereira M."/>
            <person name="Perotto S."/>
            <person name="Peter M."/>
            <person name="Riley R."/>
            <person name="Sitrit Y."/>
            <person name="Stielow B."/>
            <person name="Szollosi G."/>
            <person name="Zifcakova L."/>
            <person name="Stursova M."/>
            <person name="Spatafora J.W."/>
            <person name="Tedersoo L."/>
            <person name="Vaario L.-M."/>
            <person name="Yamada A."/>
            <person name="Yan M."/>
            <person name="Wang P."/>
            <person name="Xu J."/>
            <person name="Bruns T."/>
            <person name="Baldrian P."/>
            <person name="Vilgalys R."/>
            <person name="Henrissat B."/>
            <person name="Grigoriev I.V."/>
            <person name="Hibbett D."/>
            <person name="Nagy L.G."/>
            <person name="Martin F.M."/>
        </authorList>
    </citation>
    <scope>NUCLEOTIDE SEQUENCE</scope>
    <source>
        <strain evidence="1">BED1</strain>
    </source>
</reference>
<comment type="caution">
    <text evidence="1">The sequence shown here is derived from an EMBL/GenBank/DDBJ whole genome shotgun (WGS) entry which is preliminary data.</text>
</comment>
<sequence length="94" mass="10397">MELLWTKSLQDCTHHQVGSGEFCALLLVSRTFRILSADFTQQCLSSLKNAGLAASDAFQHEWEKATLAMALCERLETIERITDAVDKLGGDVNP</sequence>
<organism evidence="1 2">
    <name type="scientific">Boletus edulis BED1</name>
    <dbReference type="NCBI Taxonomy" id="1328754"/>
    <lineage>
        <taxon>Eukaryota</taxon>
        <taxon>Fungi</taxon>
        <taxon>Dikarya</taxon>
        <taxon>Basidiomycota</taxon>
        <taxon>Agaricomycotina</taxon>
        <taxon>Agaricomycetes</taxon>
        <taxon>Agaricomycetidae</taxon>
        <taxon>Boletales</taxon>
        <taxon>Boletineae</taxon>
        <taxon>Boletaceae</taxon>
        <taxon>Boletoideae</taxon>
        <taxon>Boletus</taxon>
    </lineage>
</organism>
<dbReference type="EMBL" id="WHUW01000001">
    <property type="protein sequence ID" value="KAF8452124.1"/>
    <property type="molecule type" value="Genomic_DNA"/>
</dbReference>
<keyword evidence="2" id="KW-1185">Reference proteome</keyword>
<name>A0AAD4GMW4_BOLED</name>
<reference evidence="1" key="2">
    <citation type="journal article" date="2020" name="Nat. Commun.">
        <title>Large-scale genome sequencing of mycorrhizal fungi provides insights into the early evolution of symbiotic traits.</title>
        <authorList>
            <person name="Miyauchi S."/>
            <person name="Kiss E."/>
            <person name="Kuo A."/>
            <person name="Drula E."/>
            <person name="Kohler A."/>
            <person name="Sanchez-Garcia M."/>
            <person name="Morin E."/>
            <person name="Andreopoulos B."/>
            <person name="Barry K.W."/>
            <person name="Bonito G."/>
            <person name="Buee M."/>
            <person name="Carver A."/>
            <person name="Chen C."/>
            <person name="Cichocki N."/>
            <person name="Clum A."/>
            <person name="Culley D."/>
            <person name="Crous P.W."/>
            <person name="Fauchery L."/>
            <person name="Girlanda M."/>
            <person name="Hayes R.D."/>
            <person name="Keri Z."/>
            <person name="LaButti K."/>
            <person name="Lipzen A."/>
            <person name="Lombard V."/>
            <person name="Magnuson J."/>
            <person name="Maillard F."/>
            <person name="Murat C."/>
            <person name="Nolan M."/>
            <person name="Ohm R.A."/>
            <person name="Pangilinan J."/>
            <person name="Pereira M.F."/>
            <person name="Perotto S."/>
            <person name="Peter M."/>
            <person name="Pfister S."/>
            <person name="Riley R."/>
            <person name="Sitrit Y."/>
            <person name="Stielow J.B."/>
            <person name="Szollosi G."/>
            <person name="Zifcakova L."/>
            <person name="Stursova M."/>
            <person name="Spatafora J.W."/>
            <person name="Tedersoo L."/>
            <person name="Vaario L.M."/>
            <person name="Yamada A."/>
            <person name="Yan M."/>
            <person name="Wang P."/>
            <person name="Xu J."/>
            <person name="Bruns T."/>
            <person name="Baldrian P."/>
            <person name="Vilgalys R."/>
            <person name="Dunand C."/>
            <person name="Henrissat B."/>
            <person name="Grigoriev I.V."/>
            <person name="Hibbett D."/>
            <person name="Nagy L.G."/>
            <person name="Martin F.M."/>
        </authorList>
    </citation>
    <scope>NUCLEOTIDE SEQUENCE</scope>
    <source>
        <strain evidence="1">BED1</strain>
    </source>
</reference>
<proteinExistence type="predicted"/>
<evidence type="ECO:0000313" key="2">
    <source>
        <dbReference type="Proteomes" id="UP001194468"/>
    </source>
</evidence>
<dbReference type="Proteomes" id="UP001194468">
    <property type="component" value="Unassembled WGS sequence"/>
</dbReference>
<dbReference type="AlphaFoldDB" id="A0AAD4GMW4"/>
<protein>
    <submittedName>
        <fullName evidence="1">Uncharacterized protein</fullName>
    </submittedName>
</protein>
<gene>
    <name evidence="1" type="ORF">L210DRAFT_3517379</name>
</gene>
<evidence type="ECO:0000313" key="1">
    <source>
        <dbReference type="EMBL" id="KAF8452124.1"/>
    </source>
</evidence>